<dbReference type="InterPro" id="IPR003661">
    <property type="entry name" value="HisK_dim/P_dom"/>
</dbReference>
<dbReference type="PANTHER" id="PTHR45436">
    <property type="entry name" value="SENSOR HISTIDINE KINASE YKOH"/>
    <property type="match status" value="1"/>
</dbReference>
<dbReference type="Pfam" id="PF00512">
    <property type="entry name" value="HisKA"/>
    <property type="match status" value="1"/>
</dbReference>
<evidence type="ECO:0000256" key="9">
    <source>
        <dbReference type="ARBA" id="ARBA00023012"/>
    </source>
</evidence>
<feature type="domain" description="Histidine kinase" evidence="13">
    <location>
        <begin position="253"/>
        <end position="453"/>
    </location>
</feature>
<keyword evidence="9" id="KW-0902">Two-component regulatory system</keyword>
<evidence type="ECO:0000313" key="16">
    <source>
        <dbReference type="Proteomes" id="UP000574369"/>
    </source>
</evidence>
<evidence type="ECO:0000256" key="5">
    <source>
        <dbReference type="ARBA" id="ARBA00022679"/>
    </source>
</evidence>
<dbReference type="EMBL" id="JACHXO010000003">
    <property type="protein sequence ID" value="MBB3194739.1"/>
    <property type="molecule type" value="Genomic_DNA"/>
</dbReference>
<comment type="caution">
    <text evidence="15">The sequence shown here is derived from an EMBL/GenBank/DDBJ whole genome shotgun (WGS) entry which is preliminary data.</text>
</comment>
<evidence type="ECO:0000256" key="8">
    <source>
        <dbReference type="ARBA" id="ARBA00022989"/>
    </source>
</evidence>
<dbReference type="Proteomes" id="UP000574369">
    <property type="component" value="Unassembled WGS sequence"/>
</dbReference>
<organism evidence="15 16">
    <name type="scientific">Roseateles terrae</name>
    <dbReference type="NCBI Taxonomy" id="431060"/>
    <lineage>
        <taxon>Bacteria</taxon>
        <taxon>Pseudomonadati</taxon>
        <taxon>Pseudomonadota</taxon>
        <taxon>Betaproteobacteria</taxon>
        <taxon>Burkholderiales</taxon>
        <taxon>Sphaerotilaceae</taxon>
        <taxon>Roseateles</taxon>
    </lineage>
</organism>
<dbReference type="Gene3D" id="1.10.287.130">
    <property type="match status" value="1"/>
</dbReference>
<evidence type="ECO:0000259" key="13">
    <source>
        <dbReference type="PROSITE" id="PS50109"/>
    </source>
</evidence>
<evidence type="ECO:0000256" key="10">
    <source>
        <dbReference type="ARBA" id="ARBA00023136"/>
    </source>
</evidence>
<keyword evidence="4" id="KW-0597">Phosphoprotein</keyword>
<dbReference type="GO" id="GO:0016301">
    <property type="term" value="F:kinase activity"/>
    <property type="evidence" value="ECO:0007669"/>
    <property type="project" value="UniProtKB-KW"/>
</dbReference>
<feature type="transmembrane region" description="Helical" evidence="12">
    <location>
        <begin position="12"/>
        <end position="34"/>
    </location>
</feature>
<dbReference type="Pfam" id="PF00672">
    <property type="entry name" value="HAMP"/>
    <property type="match status" value="1"/>
</dbReference>
<dbReference type="CDD" id="cd06225">
    <property type="entry name" value="HAMP"/>
    <property type="match status" value="1"/>
</dbReference>
<evidence type="ECO:0000256" key="7">
    <source>
        <dbReference type="ARBA" id="ARBA00022777"/>
    </source>
</evidence>
<gene>
    <name evidence="15" type="ORF">FHS28_002135</name>
</gene>
<comment type="catalytic activity">
    <reaction evidence="1">
        <text>ATP + protein L-histidine = ADP + protein N-phospho-L-histidine.</text>
        <dbReference type="EC" id="2.7.13.3"/>
    </reaction>
</comment>
<evidence type="ECO:0000256" key="12">
    <source>
        <dbReference type="SAM" id="Phobius"/>
    </source>
</evidence>
<dbReference type="SMART" id="SM00387">
    <property type="entry name" value="HATPase_c"/>
    <property type="match status" value="1"/>
</dbReference>
<dbReference type="PROSITE" id="PS50885">
    <property type="entry name" value="HAMP"/>
    <property type="match status" value="1"/>
</dbReference>
<evidence type="ECO:0000259" key="14">
    <source>
        <dbReference type="PROSITE" id="PS50885"/>
    </source>
</evidence>
<dbReference type="EC" id="2.7.13.3" evidence="3"/>
<protein>
    <recommendedName>
        <fullName evidence="3">histidine kinase</fullName>
        <ecNumber evidence="3">2.7.13.3</ecNumber>
    </recommendedName>
</protein>
<accession>A0ABR6GRN6</accession>
<dbReference type="InterPro" id="IPR036097">
    <property type="entry name" value="HisK_dim/P_sf"/>
</dbReference>
<evidence type="ECO:0000256" key="4">
    <source>
        <dbReference type="ARBA" id="ARBA00022553"/>
    </source>
</evidence>
<dbReference type="RefSeq" id="WP_184294554.1">
    <property type="nucleotide sequence ID" value="NZ_JACHXO010000003.1"/>
</dbReference>
<proteinExistence type="predicted"/>
<dbReference type="InterPro" id="IPR050428">
    <property type="entry name" value="TCS_sensor_his_kinase"/>
</dbReference>
<dbReference type="Gene3D" id="3.30.565.10">
    <property type="entry name" value="Histidine kinase-like ATPase, C-terminal domain"/>
    <property type="match status" value="1"/>
</dbReference>
<evidence type="ECO:0000256" key="11">
    <source>
        <dbReference type="SAM" id="MobiDB-lite"/>
    </source>
</evidence>
<evidence type="ECO:0000256" key="1">
    <source>
        <dbReference type="ARBA" id="ARBA00000085"/>
    </source>
</evidence>
<dbReference type="InterPro" id="IPR005467">
    <property type="entry name" value="His_kinase_dom"/>
</dbReference>
<evidence type="ECO:0000313" key="15">
    <source>
        <dbReference type="EMBL" id="MBB3194739.1"/>
    </source>
</evidence>
<dbReference type="SUPFAM" id="SSF47384">
    <property type="entry name" value="Homodimeric domain of signal transducing histidine kinase"/>
    <property type="match status" value="1"/>
</dbReference>
<keyword evidence="6 12" id="KW-0812">Transmembrane</keyword>
<name>A0ABR6GRN6_9BURK</name>
<evidence type="ECO:0000256" key="3">
    <source>
        <dbReference type="ARBA" id="ARBA00012438"/>
    </source>
</evidence>
<dbReference type="InterPro" id="IPR003660">
    <property type="entry name" value="HAMP_dom"/>
</dbReference>
<comment type="subcellular location">
    <subcellularLocation>
        <location evidence="2">Membrane</location>
        <topology evidence="2">Multi-pass membrane protein</topology>
    </subcellularLocation>
</comment>
<sequence>MIRPSSLRARLMLMFIGGLLLSMGLLALVLAVLATPFNRHLLDVGVQHWTSEVSAFVRLDAQGRPVGIDDQHIEPWLFSSLSEEATLRVVDAEGRVAYSSERADLTPLKADGAAFDIKRQVFTLTRDGVAMHAATMPVKQSQGRWWLQMAISDRIVMRMRSTFGTPALMKGVAGTCVVFMLIFFLTVHLTLRKALQPLRDASAEARRITPRTLDQRLSAEVHPREIRPLVQAFNQTLDRLQHGFRTQQEFLSSAAHELKTPLALIRAQVELGPDDERRRYLLEDVDRMARQVQQLLMLAEVSEPQNYRMEAIDPRGTLQEVFDYMGRVAERRGVLLGLRLADDLRPWQADRGALFTLVKNLLENAIQHSPTGGVVVLAVQADRFAVRDDGPGVPQEHLQRMFERFWRGPERREEGAGLGLSICREIALAHRWRLTARNTGRGLEMALDLGQAEAPGDGGAGWESGEPGTEAPRRMPPVRVQSTSPGKAMLNALF</sequence>
<keyword evidence="10 12" id="KW-0472">Membrane</keyword>
<dbReference type="PROSITE" id="PS50109">
    <property type="entry name" value="HIS_KIN"/>
    <property type="match status" value="1"/>
</dbReference>
<dbReference type="InterPro" id="IPR036890">
    <property type="entry name" value="HATPase_C_sf"/>
</dbReference>
<reference evidence="15 16" key="1">
    <citation type="submission" date="2020-08" db="EMBL/GenBank/DDBJ databases">
        <title>Genomic Encyclopedia of Type Strains, Phase III (KMG-III): the genomes of soil and plant-associated and newly described type strains.</title>
        <authorList>
            <person name="Whitman W."/>
        </authorList>
    </citation>
    <scope>NUCLEOTIDE SEQUENCE [LARGE SCALE GENOMIC DNA]</scope>
    <source>
        <strain evidence="15 16">CECT 7247</strain>
    </source>
</reference>
<dbReference type="SUPFAM" id="SSF55874">
    <property type="entry name" value="ATPase domain of HSP90 chaperone/DNA topoisomerase II/histidine kinase"/>
    <property type="match status" value="1"/>
</dbReference>
<dbReference type="SMART" id="SM00388">
    <property type="entry name" value="HisKA"/>
    <property type="match status" value="1"/>
</dbReference>
<feature type="domain" description="HAMP" evidence="14">
    <location>
        <begin position="192"/>
        <end position="245"/>
    </location>
</feature>
<dbReference type="InterPro" id="IPR003594">
    <property type="entry name" value="HATPase_dom"/>
</dbReference>
<feature type="region of interest" description="Disordered" evidence="11">
    <location>
        <begin position="451"/>
        <end position="485"/>
    </location>
</feature>
<dbReference type="InterPro" id="IPR004358">
    <property type="entry name" value="Sig_transdc_His_kin-like_C"/>
</dbReference>
<dbReference type="PRINTS" id="PR00344">
    <property type="entry name" value="BCTRLSENSOR"/>
</dbReference>
<keyword evidence="16" id="KW-1185">Reference proteome</keyword>
<dbReference type="Pfam" id="PF02518">
    <property type="entry name" value="HATPase_c"/>
    <property type="match status" value="1"/>
</dbReference>
<keyword evidence="8 12" id="KW-1133">Transmembrane helix</keyword>
<keyword evidence="7 15" id="KW-0418">Kinase</keyword>
<evidence type="ECO:0000256" key="6">
    <source>
        <dbReference type="ARBA" id="ARBA00022692"/>
    </source>
</evidence>
<dbReference type="CDD" id="cd00075">
    <property type="entry name" value="HATPase"/>
    <property type="match status" value="1"/>
</dbReference>
<feature type="transmembrane region" description="Helical" evidence="12">
    <location>
        <begin position="167"/>
        <end position="191"/>
    </location>
</feature>
<dbReference type="PANTHER" id="PTHR45436:SF15">
    <property type="entry name" value="SENSOR HISTIDINE KINASE CUSS"/>
    <property type="match status" value="1"/>
</dbReference>
<dbReference type="SMART" id="SM00304">
    <property type="entry name" value="HAMP"/>
    <property type="match status" value="1"/>
</dbReference>
<keyword evidence="5" id="KW-0808">Transferase</keyword>
<dbReference type="CDD" id="cd00082">
    <property type="entry name" value="HisKA"/>
    <property type="match status" value="1"/>
</dbReference>
<evidence type="ECO:0000256" key="2">
    <source>
        <dbReference type="ARBA" id="ARBA00004141"/>
    </source>
</evidence>